<dbReference type="SUPFAM" id="SSF49265">
    <property type="entry name" value="Fibronectin type III"/>
    <property type="match status" value="7"/>
</dbReference>
<feature type="transmembrane region" description="Helical" evidence="4">
    <location>
        <begin position="3181"/>
        <end position="3201"/>
    </location>
</feature>
<accession>A0A5C5BW53</accession>
<evidence type="ECO:0000313" key="6">
    <source>
        <dbReference type="EMBL" id="TNU90719.1"/>
    </source>
</evidence>
<evidence type="ECO:0000256" key="2">
    <source>
        <dbReference type="ARBA" id="ARBA00023295"/>
    </source>
</evidence>
<dbReference type="PROSITE" id="PS50853">
    <property type="entry name" value="FN3"/>
    <property type="match status" value="10"/>
</dbReference>
<dbReference type="Proteomes" id="UP000312594">
    <property type="component" value="Unassembled WGS sequence"/>
</dbReference>
<dbReference type="GO" id="GO:0005975">
    <property type="term" value="P:carbohydrate metabolic process"/>
    <property type="evidence" value="ECO:0007669"/>
    <property type="project" value="UniProtKB-ARBA"/>
</dbReference>
<keyword evidence="2" id="KW-0378">Hydrolase</keyword>
<keyword evidence="1" id="KW-0677">Repeat</keyword>
<dbReference type="InterPro" id="IPR050991">
    <property type="entry name" value="ECM_Regulatory_Proteins"/>
</dbReference>
<organism evidence="6 7">
    <name type="scientific">Eggerthella lenta</name>
    <name type="common">Eubacterium lentum</name>
    <dbReference type="NCBI Taxonomy" id="84112"/>
    <lineage>
        <taxon>Bacteria</taxon>
        <taxon>Bacillati</taxon>
        <taxon>Actinomycetota</taxon>
        <taxon>Coriobacteriia</taxon>
        <taxon>Eggerthellales</taxon>
        <taxon>Eggerthellaceae</taxon>
        <taxon>Eggerthella</taxon>
    </lineage>
</organism>
<keyword evidence="4" id="KW-0472">Membrane</keyword>
<name>A0A5C5BW53_EGGLN</name>
<feature type="region of interest" description="Disordered" evidence="3">
    <location>
        <begin position="683"/>
        <end position="706"/>
    </location>
</feature>
<feature type="domain" description="Fibronectin type-III" evidence="5">
    <location>
        <begin position="1192"/>
        <end position="1295"/>
    </location>
</feature>
<evidence type="ECO:0000313" key="7">
    <source>
        <dbReference type="Proteomes" id="UP000312594"/>
    </source>
</evidence>
<feature type="domain" description="Fibronectin type-III" evidence="5">
    <location>
        <begin position="2868"/>
        <end position="2958"/>
    </location>
</feature>
<feature type="domain" description="Fibronectin type-III" evidence="5">
    <location>
        <begin position="1629"/>
        <end position="1750"/>
    </location>
</feature>
<dbReference type="EMBL" id="VEVP01000016">
    <property type="protein sequence ID" value="TNU90719.1"/>
    <property type="molecule type" value="Genomic_DNA"/>
</dbReference>
<sequence>MRRMFKRELGNSRTAFAALLAAYALALGIAVFAAPDAAYALEGSGTEDDPFLITSASDYVDWRHEPSPGHASLQNDITLTDDDLDAAGHRTLEADENLNAQGHGQYGVEHTITLSLTRHRGLFDTVYGTVRNLRLQGNVSSSEGNVGAIAGTLGNGAWVVDCVNWANVTGSYNVGGFVGQLTVTDTKARQYLEKCANHGIVTATGAKSGDSNVGGIVGFVDCNGEDKDQRPEIDIVNCYNAGTVVGTKKNTGGIVGEAIAHKTKKGDYWGAHYPGGHEEYVYGIPKKHSDIIIIRNCYSTGTVDGGTKDAAGIVAHIKGAVTVQGCYSAGSVTADDNKTAHGIVHWSESDYETTWFDKSMVYGEPISCCYCLDVDGHGWQDDMLTDERHNGSVAKPEWLSSGGGYLENLQVCDFYQNAQDHQERSSLFKESPSADINGGFYILDGVGVGQEVSIGIYPLNGDEHSSIDGMYYGQSIGKEPKKPASREHYEFQYWTAQPPDTPLSDKKNENGMYTGGLYASAPERYDFSNRVFNNLHLYAYWTPELITVSFSENWPDDVDRTSVAVQPTTKTVTYGEKIGALASASMEPRSYEHVGWRTSKNSSKYDPVPVGPDFVVEEPYCSGDDLYLYALWTPNDFYLTKQPQDVTLDPKGGKHDRESMAVEISHPEYLDKIEYQWYQGDDPNDRSGFKPVPGTASHDKSHVVGPFDPSDANNHYYYYCEVTLTRSSDKTRSTIVSDIAHATVALSDPQDATVDRTRITYWADTVQEEPDGGRSYMYSVPVSFTVPRGDDNVNYYEIRLGDDVKQGNLSRSDQGRTIEREFDLRLTAQKDVAATVTLYHRMPDGRYSAASNTVSVPFKVPERSLLPVTSGNAVLTEAHIDPDDPDTIWAEPEPLPMPLDTGRPINAVADFTWNADPGEGVQTLWQCSTDGGATWENVDVTDVDRAGIVTRENAGGWQSRAYLTLDAPRAYAPCMFRAVVSTVGASIDYGASGPSPRLSILVPKPVNVQVTNVHHTDATVTWEWSTPSDPAKLFSVDYYPKGQEYSGRSVAAEGVQRSAKLTSLSEQTDYVVRVTVWDDQGNTAASDEVEFTTTAPPAGEVGVTPNVVSAKADEPVELTALFTPLNSDSVIEGYQWQYSSSSEGGNWSDSRDDANGQTYRFKMARGETHYAAAVRCLITVSGEVFETPLVRVVEQVKDNMPSVISSYALTYSMDISLARNLKDDSTSKYLVAYKQEDSEEWSYQMVEHSGDEHFDVRVAGLVPETKYQYKVCALTDDLIMRSPWSSIGSVTTLPEAAIGNVKIENHHDKVIVGDEGSDLYLEASATQTPVPEHSDDWRVAFAYQWQYFDEAIGWVDEPNATGQSFSRTATAADYGRSWRCVVTETVYNRLITGDPSDSQTTRASDPITVPITPPAVTSMTLEPDVRTIDVVWEPLEGVETYRITYTDQWGDKEYVVVPPDPHTSGVHYSFRDDGKACFVATGFAPETAYTISLSPIKLDEEGEVAQATATTLKDAEYPVFIGQPQNAFVEAGASDAVSFSTVVAKPAMEGASLSATFDVRDADGEWRVFDKNVSQTTDAYGNTTFSYELSAPEGGWASDTTVRFSVSNRMNDRDGTSRKASEAAAVVVRPARPVPAVSDIATTSAKVAWDNAAQSDRYAVFWTEDMTATLDALETGIAEASEAGEARSLPASFSSWNRVILNGLASTPQPEYVITGLTPGTRYKAAVVAAPSGGLWSKPSEEALFATLRESALTGVSVAPQRSMADAGQSVELAAAPQFKDDASEAVSYEWQRLAEVSDGNGVWETIPDADQSVYRVDVTEATYGARFRCVASAGGGDTGVAPVSFASNNAVVWEDVRPDDPAGLSAQATSATQAELSWSGDTQRTTYTVEISAAGTDAWRSYEAGNATTLSVSELAAASAYEWRVTARGGNSLSSAAVDGPAFVTQPGSALARVAVVPSDTTLTDPGAAVELTAVTNAVGEGEELSYAWQKHVWSQREGEQEGIWFWENIPDATDVSYTASAPEGFTTDEYRCVVTSTCNGDERTVASEAAHVRLEPAAPAGLAVTDVKKDGATLQWSAVPGEGASYRVAYRPADGGDDAWVEQNVDAGSGDIVTCQASGLQASTAYEWRVCTVVSLSGGELTSDWSDTQTFLTLSDSGLTKAVVAPALVRYDTASGGDVSFRVLTDASDATGLGYRWQRAAAGGDDWQDVTVGDHFAVDGDKLTVRAVFASTTEANGTKYRCVVSADGNGVAPVTKESTAGRLWHRVAAPTELAVGDTSLNGAELSWKGSPDYEGTFTLDYRAVGKEGGDGSWTTVESIERDGEGNGSYALTGLDAATFYEWRVTFVTAAGGVSSETAVGSTFSTLEGSRLTSATVTPRAAVADEGDEVEFAVATNVDGDAAETMVRDWQTAPRGSDEWTSTGKSGSTLSLTVGADDLGTQVRCVVSSTKNGGTVEKASNAASLWKRLEVTPPASPAVDAGSLTVAKARLTWNCDAKIAGTFTVEYRAKDTAFGDDWTKVEGIEGNEANLKGLTSGTVYEWRVTHVLSSGLQSAAVAGPDFTTKAGSALSEATISPAVAVVDKGHEAVFAVTTNVDDDTAEGRSYTWQTAPRGSSAWTTVAGAAGSELTLKAEEDDLGTQVRCIVDSVKDGGTRRVVSNTAALWVRVDVVPPTNLAVDESRITSTSARLTWECDAQVKGTFTVEYRAAGGEWAAVEGIDHNEAVLRGLVPNTAYEWRVTHVLADKLQSVAVDGPGFATPDGSALYEATVAPPVAVVDKGQKAVFGVATNVDGDAAEKLTYTWQTAPRGTDAWTDVERVSSSQLSLTVGEDDLGTQVRCIVESDKNGTAGRAVSNVAKLWVRLDVAPPANPSIDETKLSASSARLTWECDAQVKGTFTVEYRAAGGEWVAIDDIEGNEAVLKDLAPATAYEWRVTHVLAPGLQSATVDGPGFTTKAGSALSEAKVTPEVVVADEGQKASFDVSTNVDGDASEKLSYVWQTAPRGSDAWADVPGANGSHLELTVGSDDLGTQVRCVVSSAKDGGEKSTVSNAAALWKRIQVAPPANLSVDANGLASTSARVIWECDAQIKGTFTVEYRSTGHAGWVAIEGVEGNEAVLEGLLPATAYEWRVTHVLAPGLQSATVDGPGFTTPDGPAPGPGPKPLPDPSGGGTVPTGDPLSVALGVLGTLAAACAVIAAFAAKRRRMH</sequence>
<dbReference type="InterPro" id="IPR036116">
    <property type="entry name" value="FN3_sf"/>
</dbReference>
<dbReference type="Pfam" id="PF00041">
    <property type="entry name" value="fn3"/>
    <property type="match status" value="3"/>
</dbReference>
<protein>
    <recommendedName>
        <fullName evidence="5">Fibronectin type-III domain-containing protein</fullName>
    </recommendedName>
</protein>
<feature type="domain" description="Fibronectin type-III" evidence="5">
    <location>
        <begin position="1004"/>
        <end position="1097"/>
    </location>
</feature>
<keyword evidence="4" id="KW-1133">Transmembrane helix</keyword>
<comment type="caution">
    <text evidence="6">The sequence shown here is derived from an EMBL/GenBank/DDBJ whole genome shotgun (WGS) entry which is preliminary data.</text>
</comment>
<feature type="domain" description="Fibronectin type-III" evidence="5">
    <location>
        <begin position="3063"/>
        <end position="3154"/>
    </location>
</feature>
<dbReference type="GO" id="GO:0016798">
    <property type="term" value="F:hydrolase activity, acting on glycosyl bonds"/>
    <property type="evidence" value="ECO:0007669"/>
    <property type="project" value="UniProtKB-KW"/>
</dbReference>
<dbReference type="Gene3D" id="2.60.40.10">
    <property type="entry name" value="Immunoglobulins"/>
    <property type="match status" value="10"/>
</dbReference>
<feature type="compositionally biased region" description="Low complexity" evidence="3">
    <location>
        <begin position="3143"/>
        <end position="3153"/>
    </location>
</feature>
<evidence type="ECO:0000256" key="1">
    <source>
        <dbReference type="ARBA" id="ARBA00022737"/>
    </source>
</evidence>
<proteinExistence type="predicted"/>
<dbReference type="InterPro" id="IPR013783">
    <property type="entry name" value="Ig-like_fold"/>
</dbReference>
<feature type="compositionally biased region" description="Pro residues" evidence="3">
    <location>
        <begin position="3154"/>
        <end position="3166"/>
    </location>
</feature>
<feature type="domain" description="Fibronectin type-III" evidence="5">
    <location>
        <begin position="1861"/>
        <end position="1949"/>
    </location>
</feature>
<dbReference type="PANTHER" id="PTHR46708:SF2">
    <property type="entry name" value="FIBRONECTIN TYPE-III DOMAIN-CONTAINING PROTEIN"/>
    <property type="match status" value="1"/>
</dbReference>
<dbReference type="Gene3D" id="2.160.20.110">
    <property type="match status" value="1"/>
</dbReference>
<dbReference type="InterPro" id="IPR003961">
    <property type="entry name" value="FN3_dom"/>
</dbReference>
<feature type="domain" description="Fibronectin type-III" evidence="5">
    <location>
        <begin position="2271"/>
        <end position="2370"/>
    </location>
</feature>
<feature type="domain" description="Fibronectin type-III" evidence="5">
    <location>
        <begin position="2474"/>
        <end position="2568"/>
    </location>
</feature>
<gene>
    <name evidence="6" type="ORF">FIC87_08270</name>
</gene>
<dbReference type="PANTHER" id="PTHR46708">
    <property type="entry name" value="TENASCIN"/>
    <property type="match status" value="1"/>
</dbReference>
<dbReference type="CDD" id="cd00063">
    <property type="entry name" value="FN3"/>
    <property type="match status" value="8"/>
</dbReference>
<evidence type="ECO:0000256" key="3">
    <source>
        <dbReference type="SAM" id="MobiDB-lite"/>
    </source>
</evidence>
<reference evidence="6 7" key="1">
    <citation type="journal article" date="2005" name="Appl. Environ. Microbiol.">
        <title>Intestinal bacterial communities that produce active estrogen-like compounds enterodiol and enterolactone in humans.</title>
        <authorList>
            <person name="Clavel T."/>
            <person name="Henderson G."/>
            <person name="Alpert C.A."/>
            <person name="Philippe C."/>
            <person name="Rigottier-Gois L."/>
            <person name="Dore J."/>
            <person name="Blaut M."/>
        </authorList>
    </citation>
    <scope>NUCLEOTIDE SEQUENCE [LARGE SCALE GENOMIC DNA]</scope>
    <source>
        <strain evidence="6 7">SECO-MT75m2</strain>
    </source>
</reference>
<feature type="domain" description="Fibronectin type-III" evidence="5">
    <location>
        <begin position="2060"/>
        <end position="2158"/>
    </location>
</feature>
<keyword evidence="4" id="KW-0812">Transmembrane</keyword>
<feature type="domain" description="Fibronectin type-III" evidence="5">
    <location>
        <begin position="2673"/>
        <end position="2763"/>
    </location>
</feature>
<dbReference type="SMART" id="SM00060">
    <property type="entry name" value="FN3"/>
    <property type="match status" value="11"/>
</dbReference>
<feature type="region of interest" description="Disordered" evidence="3">
    <location>
        <begin position="3142"/>
        <end position="3175"/>
    </location>
</feature>
<keyword evidence="2" id="KW-0326">Glycosidase</keyword>
<evidence type="ECO:0000256" key="4">
    <source>
        <dbReference type="SAM" id="Phobius"/>
    </source>
</evidence>
<evidence type="ECO:0000259" key="5">
    <source>
        <dbReference type="PROSITE" id="PS50853"/>
    </source>
</evidence>